<dbReference type="EMBL" id="PVXP01000027">
    <property type="protein sequence ID" value="PRR84973.1"/>
    <property type="molecule type" value="Genomic_DNA"/>
</dbReference>
<dbReference type="GO" id="GO:0051539">
    <property type="term" value="F:4 iron, 4 sulfur cluster binding"/>
    <property type="evidence" value="ECO:0007669"/>
    <property type="project" value="UniProtKB-KW"/>
</dbReference>
<dbReference type="CDD" id="cd10554">
    <property type="entry name" value="HycB_like"/>
    <property type="match status" value="1"/>
</dbReference>
<evidence type="ECO:0000313" key="9">
    <source>
        <dbReference type="Proteomes" id="UP000237798"/>
    </source>
</evidence>
<evidence type="ECO:0000313" key="8">
    <source>
        <dbReference type="EMBL" id="PRR84973.1"/>
    </source>
</evidence>
<accession>A0A2T0BM87</accession>
<dbReference type="PANTHER" id="PTHR42859">
    <property type="entry name" value="OXIDOREDUCTASE"/>
    <property type="match status" value="1"/>
</dbReference>
<keyword evidence="6" id="KW-0411">Iron-sulfur</keyword>
<keyword evidence="9" id="KW-1185">Reference proteome</keyword>
<feature type="domain" description="4Fe-4S ferredoxin-type" evidence="7">
    <location>
        <begin position="7"/>
        <end position="36"/>
    </location>
</feature>
<evidence type="ECO:0000256" key="3">
    <source>
        <dbReference type="ARBA" id="ARBA00022723"/>
    </source>
</evidence>
<keyword evidence="3" id="KW-0479">Metal-binding</keyword>
<name>A0A2T0BM87_9CLOT</name>
<feature type="domain" description="4Fe-4S ferredoxin-type" evidence="7">
    <location>
        <begin position="87"/>
        <end position="116"/>
    </location>
</feature>
<evidence type="ECO:0000256" key="1">
    <source>
        <dbReference type="ARBA" id="ARBA00022448"/>
    </source>
</evidence>
<protein>
    <submittedName>
        <fullName evidence="8">Electron transport protein HydN</fullName>
    </submittedName>
</protein>
<keyword evidence="2" id="KW-0004">4Fe-4S</keyword>
<dbReference type="InterPro" id="IPR017900">
    <property type="entry name" value="4Fe4S_Fe_S_CS"/>
</dbReference>
<organism evidence="8 9">
    <name type="scientific">Clostridium luticellarii</name>
    <dbReference type="NCBI Taxonomy" id="1691940"/>
    <lineage>
        <taxon>Bacteria</taxon>
        <taxon>Bacillati</taxon>
        <taxon>Bacillota</taxon>
        <taxon>Clostridia</taxon>
        <taxon>Eubacteriales</taxon>
        <taxon>Clostridiaceae</taxon>
        <taxon>Clostridium</taxon>
    </lineage>
</organism>
<dbReference type="RefSeq" id="WP_106009617.1">
    <property type="nucleotide sequence ID" value="NZ_JALCPJ010000014.1"/>
</dbReference>
<gene>
    <name evidence="8" type="primary">hydN_3</name>
    <name evidence="8" type="ORF">CLLU_20270</name>
</gene>
<dbReference type="PROSITE" id="PS00198">
    <property type="entry name" value="4FE4S_FER_1"/>
    <property type="match status" value="1"/>
</dbReference>
<evidence type="ECO:0000256" key="2">
    <source>
        <dbReference type="ARBA" id="ARBA00022485"/>
    </source>
</evidence>
<dbReference type="InterPro" id="IPR050294">
    <property type="entry name" value="RnfB_subfamily"/>
</dbReference>
<dbReference type="SUPFAM" id="SSF54862">
    <property type="entry name" value="4Fe-4S ferredoxins"/>
    <property type="match status" value="1"/>
</dbReference>
<dbReference type="AlphaFoldDB" id="A0A2T0BM87"/>
<dbReference type="Proteomes" id="UP000237798">
    <property type="component" value="Unassembled WGS sequence"/>
</dbReference>
<sequence>MKADLNSFVIVDPEKCIGCRACEIACAAKHRDKNNQGHTIGTMNGIVTPRRFLVKNKGTVMPIQCRHCEDAPCANACPAEAIVEKNGSIVVDEKKCIGCRTCTLVCPVGAVDLLPRIESKTITGGIQVKVRLAAYKCDLCKEEGGNPACVKECPEDALRIMDPRENKNDRNVKAALELLEVNGND</sequence>
<dbReference type="GO" id="GO:0046872">
    <property type="term" value="F:metal ion binding"/>
    <property type="evidence" value="ECO:0007669"/>
    <property type="project" value="UniProtKB-KW"/>
</dbReference>
<evidence type="ECO:0000256" key="5">
    <source>
        <dbReference type="ARBA" id="ARBA00023004"/>
    </source>
</evidence>
<proteinExistence type="predicted"/>
<evidence type="ECO:0000256" key="6">
    <source>
        <dbReference type="ARBA" id="ARBA00023014"/>
    </source>
</evidence>
<keyword evidence="1" id="KW-0813">Transport</keyword>
<evidence type="ECO:0000259" key="7">
    <source>
        <dbReference type="PROSITE" id="PS51379"/>
    </source>
</evidence>
<keyword evidence="4" id="KW-0249">Electron transport</keyword>
<evidence type="ECO:0000256" key="4">
    <source>
        <dbReference type="ARBA" id="ARBA00022982"/>
    </source>
</evidence>
<dbReference type="InterPro" id="IPR017896">
    <property type="entry name" value="4Fe4S_Fe-S-bd"/>
</dbReference>
<dbReference type="Gene3D" id="3.30.70.20">
    <property type="match status" value="2"/>
</dbReference>
<dbReference type="OrthoDB" id="9810688at2"/>
<dbReference type="Pfam" id="PF13247">
    <property type="entry name" value="Fer4_11"/>
    <property type="match status" value="1"/>
</dbReference>
<keyword evidence="5" id="KW-0408">Iron</keyword>
<comment type="caution">
    <text evidence="8">The sequence shown here is derived from an EMBL/GenBank/DDBJ whole genome shotgun (WGS) entry which is preliminary data.</text>
</comment>
<dbReference type="Pfam" id="PF12837">
    <property type="entry name" value="Fer4_6"/>
    <property type="match status" value="1"/>
</dbReference>
<reference evidence="8 9" key="1">
    <citation type="submission" date="2018-03" db="EMBL/GenBank/DDBJ databases">
        <title>Genome sequence of Clostridium luticellarii DSM 29923.</title>
        <authorList>
            <person name="Poehlein A."/>
            <person name="Daniel R."/>
        </authorList>
    </citation>
    <scope>NUCLEOTIDE SEQUENCE [LARGE SCALE GENOMIC DNA]</scope>
    <source>
        <strain evidence="8 9">DSM 29923</strain>
    </source>
</reference>
<dbReference type="PANTHER" id="PTHR42859:SF10">
    <property type="entry name" value="DIMETHYLSULFOXIDE REDUCTASE CHAIN B"/>
    <property type="match status" value="1"/>
</dbReference>
<dbReference type="PROSITE" id="PS51379">
    <property type="entry name" value="4FE4S_FER_2"/>
    <property type="match status" value="2"/>
</dbReference>